<dbReference type="OrthoDB" id="10260741at2759"/>
<dbReference type="EMBL" id="OB663002">
    <property type="protein sequence ID" value="CAD7230842.1"/>
    <property type="molecule type" value="Genomic_DNA"/>
</dbReference>
<sequence length="106" mass="11931">MLGRDVSELEIRTVIDVFHPREVTVAVWVGVDVVFERYKVVVQITLGEQRGAGVKVVSNCCWDKDTDNYASDVFLNVSTDTSLYMKRAYSEAMSPMLKALGYGRHP</sequence>
<dbReference type="GO" id="GO:0045505">
    <property type="term" value="F:dynein intermediate chain binding"/>
    <property type="evidence" value="ECO:0007669"/>
    <property type="project" value="TreeGrafter"/>
</dbReference>
<dbReference type="Pfam" id="PF03645">
    <property type="entry name" value="Tctex-1"/>
    <property type="match status" value="1"/>
</dbReference>
<dbReference type="InterPro" id="IPR005334">
    <property type="entry name" value="Tctex-1-like"/>
</dbReference>
<reference evidence="2" key="1">
    <citation type="submission" date="2020-11" db="EMBL/GenBank/DDBJ databases">
        <authorList>
            <person name="Tran Van P."/>
        </authorList>
    </citation>
    <scope>NUCLEOTIDE SEQUENCE</scope>
</reference>
<organism evidence="2">
    <name type="scientific">Cyprideis torosa</name>
    <dbReference type="NCBI Taxonomy" id="163714"/>
    <lineage>
        <taxon>Eukaryota</taxon>
        <taxon>Metazoa</taxon>
        <taxon>Ecdysozoa</taxon>
        <taxon>Arthropoda</taxon>
        <taxon>Crustacea</taxon>
        <taxon>Oligostraca</taxon>
        <taxon>Ostracoda</taxon>
        <taxon>Podocopa</taxon>
        <taxon>Podocopida</taxon>
        <taxon>Cytherocopina</taxon>
        <taxon>Cytheroidea</taxon>
        <taxon>Cytherideidae</taxon>
        <taxon>Cyprideis</taxon>
    </lineage>
</organism>
<dbReference type="Gene3D" id="3.30.1140.40">
    <property type="entry name" value="Tctex-1"/>
    <property type="match status" value="1"/>
</dbReference>
<protein>
    <submittedName>
        <fullName evidence="2">Uncharacterized protein</fullName>
    </submittedName>
</protein>
<dbReference type="PANTHER" id="PTHR21255">
    <property type="entry name" value="T-COMPLEX-ASSOCIATED-TESTIS-EXPRESSED 1/ DYNEIN LIGHT CHAIN"/>
    <property type="match status" value="1"/>
</dbReference>
<accession>A0A7R8WFP7</accession>
<dbReference type="GO" id="GO:0005868">
    <property type="term" value="C:cytoplasmic dynein complex"/>
    <property type="evidence" value="ECO:0007669"/>
    <property type="project" value="TreeGrafter"/>
</dbReference>
<dbReference type="AlphaFoldDB" id="A0A7R8WFP7"/>
<evidence type="ECO:0000313" key="2">
    <source>
        <dbReference type="EMBL" id="CAD7230842.1"/>
    </source>
</evidence>
<dbReference type="InterPro" id="IPR038586">
    <property type="entry name" value="Tctex-1-like_sf"/>
</dbReference>
<dbReference type="PANTHER" id="PTHR21255:SF7">
    <property type="entry name" value="DYNEIN LIGHT CHAIN TCTEX-TYPE PROTEIN 2B"/>
    <property type="match status" value="1"/>
</dbReference>
<name>A0A7R8WFP7_9CRUS</name>
<proteinExistence type="inferred from homology"/>
<comment type="similarity">
    <text evidence="1">Belongs to the dynein light chain Tctex-type family.</text>
</comment>
<dbReference type="GO" id="GO:0007018">
    <property type="term" value="P:microtubule-based movement"/>
    <property type="evidence" value="ECO:0007669"/>
    <property type="project" value="TreeGrafter"/>
</dbReference>
<gene>
    <name evidence="2" type="ORF">CTOB1V02_LOCUS8698</name>
</gene>
<evidence type="ECO:0000256" key="1">
    <source>
        <dbReference type="ARBA" id="ARBA00005361"/>
    </source>
</evidence>
<dbReference type="GO" id="GO:0005737">
    <property type="term" value="C:cytoplasm"/>
    <property type="evidence" value="ECO:0007669"/>
    <property type="project" value="TreeGrafter"/>
</dbReference>
<dbReference type="CDD" id="cd21459">
    <property type="entry name" value="DLC-like_TCTEX1D2"/>
    <property type="match status" value="1"/>
</dbReference>